<dbReference type="InterPro" id="IPR050280">
    <property type="entry name" value="OMP_Chaperone_SurA"/>
</dbReference>
<evidence type="ECO:0000259" key="4">
    <source>
        <dbReference type="PROSITE" id="PS50198"/>
    </source>
</evidence>
<evidence type="ECO:0000256" key="2">
    <source>
        <dbReference type="PROSITE-ProRule" id="PRU00278"/>
    </source>
</evidence>
<dbReference type="PANTHER" id="PTHR47637">
    <property type="entry name" value="CHAPERONE SURA"/>
    <property type="match status" value="1"/>
</dbReference>
<dbReference type="SUPFAM" id="SSF54534">
    <property type="entry name" value="FKBP-like"/>
    <property type="match status" value="2"/>
</dbReference>
<keyword evidence="1 3" id="KW-0732">Signal</keyword>
<dbReference type="EMBL" id="DXCC01000029">
    <property type="protein sequence ID" value="HIZ15773.1"/>
    <property type="molecule type" value="Genomic_DNA"/>
</dbReference>
<proteinExistence type="predicted"/>
<feature type="signal peptide" evidence="3">
    <location>
        <begin position="1"/>
        <end position="22"/>
    </location>
</feature>
<feature type="chain" id="PRO_5039196601" evidence="3">
    <location>
        <begin position="23"/>
        <end position="460"/>
    </location>
</feature>
<comment type="caution">
    <text evidence="5">The sequence shown here is derived from an EMBL/GenBank/DDBJ whole genome shotgun (WGS) entry which is preliminary data.</text>
</comment>
<reference evidence="5" key="2">
    <citation type="submission" date="2021-04" db="EMBL/GenBank/DDBJ databases">
        <authorList>
            <person name="Gilroy R."/>
        </authorList>
    </citation>
    <scope>NUCLEOTIDE SEQUENCE</scope>
    <source>
        <strain evidence="5">ChiHjej11B10-19426</strain>
    </source>
</reference>
<dbReference type="Gene3D" id="1.10.4030.10">
    <property type="entry name" value="Porin chaperone SurA, peptide-binding domain"/>
    <property type="match status" value="1"/>
</dbReference>
<dbReference type="InterPro" id="IPR027304">
    <property type="entry name" value="Trigger_fact/SurA_dom_sf"/>
</dbReference>
<evidence type="ECO:0000256" key="3">
    <source>
        <dbReference type="SAM" id="SignalP"/>
    </source>
</evidence>
<dbReference type="SUPFAM" id="SSF109998">
    <property type="entry name" value="Triger factor/SurA peptide-binding domain-like"/>
    <property type="match status" value="1"/>
</dbReference>
<reference evidence="5" key="1">
    <citation type="journal article" date="2021" name="PeerJ">
        <title>Extensive microbial diversity within the chicken gut microbiome revealed by metagenomics and culture.</title>
        <authorList>
            <person name="Gilroy R."/>
            <person name="Ravi A."/>
            <person name="Getino M."/>
            <person name="Pursley I."/>
            <person name="Horton D.L."/>
            <person name="Alikhan N.F."/>
            <person name="Baker D."/>
            <person name="Gharbi K."/>
            <person name="Hall N."/>
            <person name="Watson M."/>
            <person name="Adriaenssens E.M."/>
            <person name="Foster-Nyarko E."/>
            <person name="Jarju S."/>
            <person name="Secka A."/>
            <person name="Antonio M."/>
            <person name="Oren A."/>
            <person name="Chaudhuri R.R."/>
            <person name="La Ragione R."/>
            <person name="Hildebrand F."/>
            <person name="Pallen M.J."/>
        </authorList>
    </citation>
    <scope>NUCLEOTIDE SEQUENCE</scope>
    <source>
        <strain evidence="5">ChiHjej11B10-19426</strain>
    </source>
</reference>
<feature type="domain" description="PpiC" evidence="4">
    <location>
        <begin position="177"/>
        <end position="276"/>
    </location>
</feature>
<keyword evidence="2" id="KW-0697">Rotamase</keyword>
<dbReference type="Gene3D" id="3.10.50.40">
    <property type="match status" value="2"/>
</dbReference>
<dbReference type="AlphaFoldDB" id="A0A9D2DF45"/>
<evidence type="ECO:0000256" key="1">
    <source>
        <dbReference type="ARBA" id="ARBA00022729"/>
    </source>
</evidence>
<dbReference type="InterPro" id="IPR023058">
    <property type="entry name" value="PPIase_PpiC_CS"/>
</dbReference>
<gene>
    <name evidence="5" type="ORF">H9816_07695</name>
</gene>
<evidence type="ECO:0000313" key="6">
    <source>
        <dbReference type="Proteomes" id="UP000824014"/>
    </source>
</evidence>
<dbReference type="EC" id="5.2.1.8" evidence="5"/>
<name>A0A9D2DF45_9BACT</name>
<evidence type="ECO:0000313" key="5">
    <source>
        <dbReference type="EMBL" id="HIZ15773.1"/>
    </source>
</evidence>
<keyword evidence="2 5" id="KW-0413">Isomerase</keyword>
<dbReference type="Pfam" id="PF00639">
    <property type="entry name" value="Rotamase"/>
    <property type="match status" value="2"/>
</dbReference>
<sequence length="460" mass="52490">MRRGKTIAAACMLALAAIGGHAQERYTVDKVAAVVGNSAILYSELCEAADYLEQEQRAQGYTPDKDPMIQSLEFLLTQKVLYNQALIDSVQISMESVMARTDQYMSMMEEQAGSVAALEEQLGQPSFAIRQRMKERFEEQEYARAMRQEIDGKVTVTPGEVERFYRQHDKDEFPIVPQQYVYAQIVRFPTSSTAAKQRVREQLLDMRERIINGTRFDLLARMYSIDATAMRGGDLGWMPLQAWVQPFADAVEKLQPGQISEVVETEFGFHIIELLEKKGDKYHARHIVLRPVYTPDELAADGRFLDSLAQQIRDGKITFEEAALQYSDDKYSRQNGGVVTNSEQLEQQGTGELPKNKFMREELQNDYPALSQLKVGEISPSFQSYDGYGNVLNKIVKLIAIIPAHTANLSEDYTEIESLALQAKREEEFQKWLNSKIDGLYVRIEPEFRDADFDNKNWVK</sequence>
<dbReference type="InterPro" id="IPR000297">
    <property type="entry name" value="PPIase_PpiC"/>
</dbReference>
<dbReference type="PANTHER" id="PTHR47637:SF1">
    <property type="entry name" value="CHAPERONE SURA"/>
    <property type="match status" value="1"/>
</dbReference>
<dbReference type="PROSITE" id="PS50198">
    <property type="entry name" value="PPIC_PPIASE_2"/>
    <property type="match status" value="2"/>
</dbReference>
<dbReference type="InterPro" id="IPR046357">
    <property type="entry name" value="PPIase_dom_sf"/>
</dbReference>
<accession>A0A9D2DF45</accession>
<dbReference type="PROSITE" id="PS01096">
    <property type="entry name" value="PPIC_PPIASE_1"/>
    <property type="match status" value="1"/>
</dbReference>
<dbReference type="GO" id="GO:0003755">
    <property type="term" value="F:peptidyl-prolyl cis-trans isomerase activity"/>
    <property type="evidence" value="ECO:0007669"/>
    <property type="project" value="UniProtKB-KW"/>
</dbReference>
<dbReference type="Proteomes" id="UP000824014">
    <property type="component" value="Unassembled WGS sequence"/>
</dbReference>
<protein>
    <submittedName>
        <fullName evidence="5">Peptidylprolyl isomerase</fullName>
        <ecNumber evidence="5">5.2.1.8</ecNumber>
    </submittedName>
</protein>
<feature type="domain" description="PpiC" evidence="4">
    <location>
        <begin position="279"/>
        <end position="388"/>
    </location>
</feature>
<organism evidence="5 6">
    <name type="scientific">Candidatus Tidjanibacter faecipullorum</name>
    <dbReference type="NCBI Taxonomy" id="2838766"/>
    <lineage>
        <taxon>Bacteria</taxon>
        <taxon>Pseudomonadati</taxon>
        <taxon>Bacteroidota</taxon>
        <taxon>Bacteroidia</taxon>
        <taxon>Bacteroidales</taxon>
        <taxon>Rikenellaceae</taxon>
        <taxon>Tidjanibacter</taxon>
    </lineage>
</organism>